<dbReference type="InterPro" id="IPR017587">
    <property type="entry name" value="YqeC"/>
</dbReference>
<comment type="caution">
    <text evidence="1">The sequence shown here is derived from an EMBL/GenBank/DDBJ whole genome shotgun (WGS) entry which is preliminary data.</text>
</comment>
<dbReference type="NCBIfam" id="TIGR03172">
    <property type="entry name" value="selenium cofactor biosynthesis protein YqeC"/>
    <property type="match status" value="1"/>
</dbReference>
<name>A0ABS4GDK6_9FIRM</name>
<accession>A0ABS4GDK6</accession>
<keyword evidence="2" id="KW-1185">Reference proteome</keyword>
<evidence type="ECO:0000313" key="1">
    <source>
        <dbReference type="EMBL" id="MBP1925771.1"/>
    </source>
</evidence>
<dbReference type="RefSeq" id="WP_209511515.1">
    <property type="nucleotide sequence ID" value="NZ_JAGGKS010000004.1"/>
</dbReference>
<dbReference type="EMBL" id="JAGGKS010000004">
    <property type="protein sequence ID" value="MBP1925771.1"/>
    <property type="molecule type" value="Genomic_DNA"/>
</dbReference>
<protein>
    <submittedName>
        <fullName evidence="1">Selenium-dependent hydroxylase accessory protein YqeC</fullName>
    </submittedName>
</protein>
<dbReference type="Proteomes" id="UP001519342">
    <property type="component" value="Unassembled WGS sequence"/>
</dbReference>
<sequence length="250" mass="28655">MKSKKISEIFNIKKGDIISIVGSGGKTTLMFELAKELKTQYKVLVTTSTKIYEPSCNNFDYLYTNIEQYTKSKYSHKQEENSVTVISKDIDLSKNKLIGINDECFDLVINDFDIVLVESDGSRNLPLKGWKEHEPSILLKTNKTVGVIPIDMMNKKINKEYIYGFEEFTKIVGDTDCLDKQAIGKICSSELGIFKNSRGKLYLYINKTDDKKFIEDSLNLSKYLKKNIVGRPYDFEICFGSLKLGEFYEN</sequence>
<evidence type="ECO:0000313" key="2">
    <source>
        <dbReference type="Proteomes" id="UP001519342"/>
    </source>
</evidence>
<dbReference type="Pfam" id="PF19842">
    <property type="entry name" value="YqeC"/>
    <property type="match status" value="1"/>
</dbReference>
<proteinExistence type="predicted"/>
<organism evidence="1 2">
    <name type="scientific">Sedimentibacter acidaminivorans</name>
    <dbReference type="NCBI Taxonomy" id="913099"/>
    <lineage>
        <taxon>Bacteria</taxon>
        <taxon>Bacillati</taxon>
        <taxon>Bacillota</taxon>
        <taxon>Tissierellia</taxon>
        <taxon>Sedimentibacter</taxon>
    </lineage>
</organism>
<reference evidence="1 2" key="1">
    <citation type="submission" date="2021-03" db="EMBL/GenBank/DDBJ databases">
        <title>Genomic Encyclopedia of Type Strains, Phase IV (KMG-IV): sequencing the most valuable type-strain genomes for metagenomic binning, comparative biology and taxonomic classification.</title>
        <authorList>
            <person name="Goeker M."/>
        </authorList>
    </citation>
    <scope>NUCLEOTIDE SEQUENCE [LARGE SCALE GENOMIC DNA]</scope>
    <source>
        <strain evidence="1 2">DSM 24004</strain>
    </source>
</reference>
<gene>
    <name evidence="1" type="ORF">J2Z76_001632</name>
</gene>